<keyword evidence="2" id="KW-0812">Transmembrane</keyword>
<feature type="compositionally biased region" description="Basic and acidic residues" evidence="1">
    <location>
        <begin position="1980"/>
        <end position="1989"/>
    </location>
</feature>
<evidence type="ECO:0000313" key="4">
    <source>
        <dbReference type="EMBL" id="CAI2379456.1"/>
    </source>
</evidence>
<organism evidence="4 5">
    <name type="scientific">Euplotes crassus</name>
    <dbReference type="NCBI Taxonomy" id="5936"/>
    <lineage>
        <taxon>Eukaryota</taxon>
        <taxon>Sar</taxon>
        <taxon>Alveolata</taxon>
        <taxon>Ciliophora</taxon>
        <taxon>Intramacronucleata</taxon>
        <taxon>Spirotrichea</taxon>
        <taxon>Hypotrichia</taxon>
        <taxon>Euplotida</taxon>
        <taxon>Euplotidae</taxon>
        <taxon>Moneuplotes</taxon>
    </lineage>
</organism>
<dbReference type="CDD" id="cd00185">
    <property type="entry name" value="TNFRSF"/>
    <property type="match status" value="1"/>
</dbReference>
<feature type="transmembrane region" description="Helical" evidence="2">
    <location>
        <begin position="1799"/>
        <end position="1817"/>
    </location>
</feature>
<feature type="transmembrane region" description="Helical" evidence="2">
    <location>
        <begin position="1671"/>
        <end position="1699"/>
    </location>
</feature>
<feature type="region of interest" description="Disordered" evidence="1">
    <location>
        <begin position="1980"/>
        <end position="1999"/>
    </location>
</feature>
<dbReference type="Gene3D" id="2.10.220.10">
    <property type="entry name" value="Hormone Receptor, Insulin-like Growth Factor Receptor 1, Chain A, domain 2"/>
    <property type="match status" value="1"/>
</dbReference>
<dbReference type="CDD" id="cd00064">
    <property type="entry name" value="FU"/>
    <property type="match status" value="1"/>
</dbReference>
<evidence type="ECO:0000256" key="1">
    <source>
        <dbReference type="SAM" id="MobiDB-lite"/>
    </source>
</evidence>
<evidence type="ECO:0000313" key="5">
    <source>
        <dbReference type="Proteomes" id="UP001295684"/>
    </source>
</evidence>
<proteinExistence type="predicted"/>
<comment type="caution">
    <text evidence="4">The sequence shown here is derived from an EMBL/GenBank/DDBJ whole genome shotgun (WGS) entry which is preliminary data.</text>
</comment>
<keyword evidence="5" id="KW-1185">Reference proteome</keyword>
<feature type="transmembrane region" description="Helical" evidence="2">
    <location>
        <begin position="1719"/>
        <end position="1746"/>
    </location>
</feature>
<feature type="chain" id="PRO_5042172919" evidence="3">
    <location>
        <begin position="25"/>
        <end position="2183"/>
    </location>
</feature>
<keyword evidence="2" id="KW-0472">Membrane</keyword>
<dbReference type="InterPro" id="IPR011050">
    <property type="entry name" value="Pectin_lyase_fold/virulence"/>
</dbReference>
<feature type="transmembrane region" description="Helical" evidence="2">
    <location>
        <begin position="1535"/>
        <end position="1555"/>
    </location>
</feature>
<dbReference type="SUPFAM" id="SSF51126">
    <property type="entry name" value="Pectin lyase-like"/>
    <property type="match status" value="2"/>
</dbReference>
<protein>
    <submittedName>
        <fullName evidence="4">Uncharacterized protein</fullName>
    </submittedName>
</protein>
<feature type="signal peptide" evidence="3">
    <location>
        <begin position="1"/>
        <end position="24"/>
    </location>
</feature>
<dbReference type="SUPFAM" id="SSF57184">
    <property type="entry name" value="Growth factor receptor domain"/>
    <property type="match status" value="1"/>
</dbReference>
<keyword evidence="2" id="KW-1133">Transmembrane helix</keyword>
<feature type="region of interest" description="Disordered" evidence="1">
    <location>
        <begin position="2158"/>
        <end position="2183"/>
    </location>
</feature>
<keyword evidence="3" id="KW-0732">Signal</keyword>
<accession>A0AAD1XVS6</accession>
<evidence type="ECO:0000256" key="3">
    <source>
        <dbReference type="SAM" id="SignalP"/>
    </source>
</evidence>
<name>A0AAD1XVS6_EUPCR</name>
<dbReference type="Proteomes" id="UP001295684">
    <property type="component" value="Unassembled WGS sequence"/>
</dbReference>
<gene>
    <name evidence="4" type="ORF">ECRASSUSDP1_LOCUS20866</name>
</gene>
<dbReference type="PANTHER" id="PTHR11319:SF35">
    <property type="entry name" value="OUTER MEMBRANE PROTEIN PMPC-RELATED"/>
    <property type="match status" value="1"/>
</dbReference>
<dbReference type="InterPro" id="IPR009030">
    <property type="entry name" value="Growth_fac_rcpt_cys_sf"/>
</dbReference>
<feature type="transmembrane region" description="Helical" evidence="2">
    <location>
        <begin position="1567"/>
        <end position="1587"/>
    </location>
</feature>
<dbReference type="PANTHER" id="PTHR11319">
    <property type="entry name" value="G PROTEIN-COUPLED RECEPTOR-RELATED"/>
    <property type="match status" value="1"/>
</dbReference>
<dbReference type="SMART" id="SM00261">
    <property type="entry name" value="FU"/>
    <property type="match status" value="2"/>
</dbReference>
<feature type="transmembrane region" description="Helical" evidence="2">
    <location>
        <begin position="1829"/>
        <end position="1850"/>
    </location>
</feature>
<feature type="transmembrane region" description="Helical" evidence="2">
    <location>
        <begin position="1856"/>
        <end position="1874"/>
    </location>
</feature>
<dbReference type="EMBL" id="CAMPGE010021303">
    <property type="protein sequence ID" value="CAI2379456.1"/>
    <property type="molecule type" value="Genomic_DNA"/>
</dbReference>
<evidence type="ECO:0000256" key="2">
    <source>
        <dbReference type="SAM" id="Phobius"/>
    </source>
</evidence>
<reference evidence="4" key="1">
    <citation type="submission" date="2023-07" db="EMBL/GenBank/DDBJ databases">
        <authorList>
            <consortium name="AG Swart"/>
            <person name="Singh M."/>
            <person name="Singh A."/>
            <person name="Seah K."/>
            <person name="Emmerich C."/>
        </authorList>
    </citation>
    <scope>NUCLEOTIDE SEQUENCE</scope>
    <source>
        <strain evidence="4">DP1</strain>
    </source>
</reference>
<feature type="transmembrane region" description="Helical" evidence="2">
    <location>
        <begin position="1638"/>
        <end position="1659"/>
    </location>
</feature>
<dbReference type="InterPro" id="IPR006212">
    <property type="entry name" value="Furin_repeat"/>
</dbReference>
<sequence length="2183" mass="244745">MASDLKALYRIWSLILLLLVSTLAITCPDGSYDNSGVCEPCHSSCFTCENGTECLTCDEQTLNLSSKLCEYCPEGEYFDTPSQICRSCGDSCLDKCAYQTSCFQCPTGEVLNLSTLTCIPACSSVQIKIKDAHFQNIPFCRDNEYYVDPSSMKIIELGTEKYPYKSINLVFVELLNIRSHSEDSITIFLKENTIVNIEKGYNYIANISSVKIESYGSSSQSGRATLYVRQSAVEMFNSQTLFNLVVNRTLNIFPKINVAGVSSGEISILQSLDTCIFIWRSNFTMNNVNIRGDIANDFNIRSYFLRPIYLQKKSVSLHNLDVQLTGYFLITTDPLTMDLLNIYIDFHAMMGGFWMNINCNYPEAYLEGKITSKNITAVNPVDRVAPFRVPLFVTSGPEDIYLEDTNLLIWGSLNEDRAPIETTVTSDCMPDDDKDNTFTFVGTKMTLTDNPGEDKFINQYVDIVQNAYRKFIVSYISNEFTNMYRMSYPSILVYSNPMTEVSLVNSTFTNVTTINGGIMVTLIKSILIENVIFKDCDEFTFATINLLEADSLTIKNLTHQNVSGIGSSFERYVRIKMNSGGIVDLKSVNFLNCDIKLRPAVYLEGAVAKLQLKHSNFENVKVGTSNSIIVAQDVSTLEFENCTFTSITSSIPNDEDNLIFNIQNLDLDSAENSTISVITVRSSQISFLSFNSIQGILSSAVHIGFSSLTFEDCAFTSSISMLSLGGLETKEEISFSFTGLTYQNISFISQGNLMKFQHQMNTPVAITNSTFTNISAGNIHIESANKNNQELTTRVAFSSCTFSQIDDNYGSLMEVYEGARVTIEDSNFQEIYTLEEGAVIFAGNRKAQIEIRNSTFRENSAVTGGVFNIESSSVIKVYDSLFSNNFAVQACVIYAVNFGSFEIYNTTVTQNNAVANSFARIFDAPTTSIINNSTIYENNGLTSEEVTSELTIACSKLCFLSEKFKAYLLANPNVYSIVSSSYVIQVIIGALEINNFSNFYHDSEILDVSDSTLTIQNMDFHNLSEVHNVIKVSSSTVSMDTVKFYEIESATSSTTPLIRFAYECVLTLNNLEYYNSSAAFLSISASLGNISMLSFHEVHVNTSNPRPIIELDGNTEMLILDWYVVNTSTSSEYLVTSDHNSVVSIKNMTFTGIRQSPISFSSCTIGTMDQININSCSRGIVLLQSSFSQITNSSFNELGSSSIQSGGAIFIKDCNGSISDSNFMSNTAITGAAIDFSCSLTSVCQSSLINNTFTDNKAVSKGGALHYDMFRPILQDNTFLYNSAPYGPDIASYPIQIKKKGTKGGTLFLSDVGSGIKYQNTLTFAFYDHDEQILSLDSSSQITISGNSTGSSVLGVKAVKVTSGEAIFDDLQFISAPGAQTVLYDIESGGLDLQKLKIVYGDTYQQEKISVNFRYCQPGEHNTTSCEECSPGTYSFTWNSTQCLKCIEDATCEGGKEVSINPGYWRKHTNSTDITECPNKDACNGGFSETDRFPVNCAAGYQGYLCTQCISDDQSRYGQVDSFVCEKCPEPILNALRVIGISTAVIIFLCLLIFMNIRKKDESQKSILMRILTNHLQLTTLTFAYNMKFPDIFLDLLSPLSRVNSSSQSIVSFDCFASESQLKLFTPSIAILKVGLSALSPLILLSGCLIFFLICHSLFPRYFSDFKRNMVVSIISIVYFLHPTISTSAFGIFQCIEVGEGESRMRLDLNIGCYSSDHLIWAFSLGLPMIIVWVIGAPLLALRILYKHRTSLRELQTKRYLIVMYQGFKEKYYYWEILNMARKILLLGINVFLPESSTTAKGGLAIIIVCFLYRLQIQCYPFKMIHNNNLELTSSVATGVTLTAGLIFASDETHDILDFCIFIFICILNLKFFLNWTYLMLIECESSMTCLKKITIVLGAILNKRRENYLPSDAKANIIDKRVKIHFKSRKRHNKKRLHNKKGKAKIRKKNKKIMINDSFSDVDLVMAKRQREEHCNINEERQDMEDNKRNRRRRSQMSMLKQTKNVEVFQNTSLIGIKNLLARNTQKASIEISKQIPEQKYQRNINAWDKNEGIEDLGSYEKGQNMYEETKYKGDQNSEENKHNENNRDEEEKILAKMLINNIATKSIKSNRNFHKEKMLKIDESKKYKIMNKKLKKDKYKPPLPTYQVQIKSIIPLDFPSNPSSRTPKFPPDPKHPSSFPP</sequence>
<feature type="transmembrane region" description="Helical" evidence="2">
    <location>
        <begin position="1772"/>
        <end position="1793"/>
    </location>
</feature>